<dbReference type="eggNOG" id="COG0584">
    <property type="taxonomic scope" value="Bacteria"/>
</dbReference>
<dbReference type="EMBL" id="HG938353">
    <property type="protein sequence ID" value="CDN50305.1"/>
    <property type="molecule type" value="Genomic_DNA"/>
</dbReference>
<feature type="domain" description="GP-PDE" evidence="1">
    <location>
        <begin position="4"/>
        <end position="242"/>
    </location>
</feature>
<dbReference type="CDD" id="cd08565">
    <property type="entry name" value="GDPD_pAtGDE_like"/>
    <property type="match status" value="1"/>
</dbReference>
<name>A0A068SYT3_NEOGA</name>
<keyword evidence="3" id="KW-1185">Reference proteome</keyword>
<dbReference type="InterPro" id="IPR017946">
    <property type="entry name" value="PLC-like_Pdiesterase_TIM-brl"/>
</dbReference>
<evidence type="ECO:0000313" key="3">
    <source>
        <dbReference type="Proteomes" id="UP000028181"/>
    </source>
</evidence>
<dbReference type="AlphaFoldDB" id="A0A068SYT3"/>
<organism evidence="2 3">
    <name type="scientific">Neorhizobium galegae bv. orientalis str. HAMBI 540</name>
    <dbReference type="NCBI Taxonomy" id="1028800"/>
    <lineage>
        <taxon>Bacteria</taxon>
        <taxon>Pseudomonadati</taxon>
        <taxon>Pseudomonadota</taxon>
        <taxon>Alphaproteobacteria</taxon>
        <taxon>Hyphomicrobiales</taxon>
        <taxon>Rhizobiaceae</taxon>
        <taxon>Rhizobium/Agrobacterium group</taxon>
        <taxon>Neorhizobium</taxon>
    </lineage>
</organism>
<proteinExistence type="predicted"/>
<dbReference type="Proteomes" id="UP000028181">
    <property type="component" value="Chromosome I"/>
</dbReference>
<dbReference type="InterPro" id="IPR030395">
    <property type="entry name" value="GP_PDE_dom"/>
</dbReference>
<evidence type="ECO:0000259" key="1">
    <source>
        <dbReference type="PROSITE" id="PS51704"/>
    </source>
</evidence>
<sequence>MTNPIIVGHRGARNLWAENSLTGFRNLLDLSVESVEFDVHLSATGELLVIHDATLDRTTERFGRVTDLAAGEYRSVILKGTDEHIPTLEDVLEIYAPTGLELHVELKADADGKPYEGLEARAAAMLDRFGVADNSFLTSFSGEVLKTIGEVAPHIRRLSSLNHKSVQALGLRQSVEAMLQVSDVLAIEKSLLLEEWELLSALVPAEMLGVWVPNELEDLSFWLKRPLRQITTDRPDLAVQAREGLFDAAH</sequence>
<evidence type="ECO:0000313" key="2">
    <source>
        <dbReference type="EMBL" id="CDN50305.1"/>
    </source>
</evidence>
<dbReference type="Pfam" id="PF03009">
    <property type="entry name" value="GDPD"/>
    <property type="match status" value="1"/>
</dbReference>
<dbReference type="PANTHER" id="PTHR46211:SF14">
    <property type="entry name" value="GLYCEROPHOSPHODIESTER PHOSPHODIESTERASE"/>
    <property type="match status" value="1"/>
</dbReference>
<dbReference type="RefSeq" id="WP_038591850.1">
    <property type="nucleotide sequence ID" value="NZ_HG938353.1"/>
</dbReference>
<dbReference type="GO" id="GO:0008081">
    <property type="term" value="F:phosphoric diester hydrolase activity"/>
    <property type="evidence" value="ECO:0007669"/>
    <property type="project" value="InterPro"/>
</dbReference>
<protein>
    <submittedName>
        <fullName evidence="2">Glycerophosphoryl diester phosphodiesterase family protein</fullName>
    </submittedName>
</protein>
<dbReference type="GeneID" id="24257797"/>
<accession>A0A068SYT3</accession>
<dbReference type="HOGENOM" id="CLU_030006_3_3_5"/>
<dbReference type="Gene3D" id="3.20.20.190">
    <property type="entry name" value="Phosphatidylinositol (PI) phosphodiesterase"/>
    <property type="match status" value="1"/>
</dbReference>
<dbReference type="PANTHER" id="PTHR46211">
    <property type="entry name" value="GLYCEROPHOSPHORYL DIESTER PHOSPHODIESTERASE"/>
    <property type="match status" value="1"/>
</dbReference>
<dbReference type="OrthoDB" id="9787897at2"/>
<gene>
    <name evidence="2" type="ORF">RG540_CH41620</name>
</gene>
<dbReference type="KEGG" id="ngg:RG540_CH41620"/>
<reference evidence="3" key="1">
    <citation type="journal article" date="2014" name="BMC Genomics">
        <title>Genome sequencing of two Neorhizobium galegae strains reveals a noeT gene responsible for the unusual acetylation of the nodulation factors.</title>
        <authorList>
            <person name="Osterman J."/>
            <person name="Marsh J."/>
            <person name="Laine P.K."/>
            <person name="Zeng Z."/>
            <person name="Alatalo E."/>
            <person name="Sullivan J.T."/>
            <person name="Young J.P."/>
            <person name="Thomas-Oates J."/>
            <person name="Paulin L."/>
            <person name="Lindstrom K."/>
        </authorList>
    </citation>
    <scope>NUCLEOTIDE SEQUENCE [LARGE SCALE GENOMIC DNA]</scope>
    <source>
        <strain evidence="3">HAMBI 540</strain>
    </source>
</reference>
<dbReference type="GO" id="GO:0006629">
    <property type="term" value="P:lipid metabolic process"/>
    <property type="evidence" value="ECO:0007669"/>
    <property type="project" value="InterPro"/>
</dbReference>
<dbReference type="SUPFAM" id="SSF51695">
    <property type="entry name" value="PLC-like phosphodiesterases"/>
    <property type="match status" value="1"/>
</dbReference>
<dbReference type="PATRIC" id="fig|1028800.3.peg.4217"/>
<dbReference type="PROSITE" id="PS51704">
    <property type="entry name" value="GP_PDE"/>
    <property type="match status" value="1"/>
</dbReference>